<keyword evidence="2" id="KW-1185">Reference proteome</keyword>
<reference evidence="2" key="1">
    <citation type="journal article" date="2019" name="Int. J. Syst. Evol. Microbiol.">
        <title>The Global Catalogue of Microorganisms (GCM) 10K type strain sequencing project: providing services to taxonomists for standard genome sequencing and annotation.</title>
        <authorList>
            <consortium name="The Broad Institute Genomics Platform"/>
            <consortium name="The Broad Institute Genome Sequencing Center for Infectious Disease"/>
            <person name="Wu L."/>
            <person name="Ma J."/>
        </authorList>
    </citation>
    <scope>NUCLEOTIDE SEQUENCE [LARGE SCALE GENOMIC DNA]</scope>
    <source>
        <strain evidence="2">JCM 4350</strain>
    </source>
</reference>
<dbReference type="SUPFAM" id="SSF54786">
    <property type="entry name" value="YcfA/nrd intein domain"/>
    <property type="match status" value="1"/>
</dbReference>
<dbReference type="RefSeq" id="WP_107474997.1">
    <property type="nucleotide sequence ID" value="NZ_BMSZ01000012.1"/>
</dbReference>
<evidence type="ECO:0000313" key="2">
    <source>
        <dbReference type="Proteomes" id="UP000659767"/>
    </source>
</evidence>
<gene>
    <name evidence="1" type="ORF">GCM10010253_43000</name>
</gene>
<organism evidence="1 2">
    <name type="scientific">Streptomyces badius</name>
    <dbReference type="NCBI Taxonomy" id="1941"/>
    <lineage>
        <taxon>Bacteria</taxon>
        <taxon>Bacillati</taxon>
        <taxon>Actinomycetota</taxon>
        <taxon>Actinomycetes</taxon>
        <taxon>Kitasatosporales</taxon>
        <taxon>Streptomycetaceae</taxon>
        <taxon>Streptomyces</taxon>
    </lineage>
</organism>
<comment type="caution">
    <text evidence="1">The sequence shown here is derived from an EMBL/GenBank/DDBJ whole genome shotgun (WGS) entry which is preliminary data.</text>
</comment>
<name>A0ABQ2TE42_STRBA</name>
<evidence type="ECO:0008006" key="3">
    <source>
        <dbReference type="Google" id="ProtNLM"/>
    </source>
</evidence>
<evidence type="ECO:0000313" key="1">
    <source>
        <dbReference type="EMBL" id="GGS63498.1"/>
    </source>
</evidence>
<dbReference type="InterPro" id="IPR038570">
    <property type="entry name" value="HicA_sf"/>
</dbReference>
<proteinExistence type="predicted"/>
<dbReference type="EMBL" id="BMSZ01000012">
    <property type="protein sequence ID" value="GGS63498.1"/>
    <property type="molecule type" value="Genomic_DNA"/>
</dbReference>
<dbReference type="Proteomes" id="UP000659767">
    <property type="component" value="Unassembled WGS sequence"/>
</dbReference>
<protein>
    <recommendedName>
        <fullName evidence="3">Addiction module toxin, HicA family</fullName>
    </recommendedName>
</protein>
<sequence>MSKEVRDLIKKVEAQGFEVTRTKKGHWMVKKNGAGVTTIPGTASDHRSLKNVKAQLKRAGYID</sequence>
<dbReference type="Gene3D" id="3.30.920.30">
    <property type="entry name" value="Hypothetical protein"/>
    <property type="match status" value="1"/>
</dbReference>
<accession>A0ABQ2TE42</accession>